<reference evidence="2 3" key="1">
    <citation type="submission" date="2016-10" db="EMBL/GenBank/DDBJ databases">
        <authorList>
            <person name="de Groot N.N."/>
        </authorList>
    </citation>
    <scope>NUCLEOTIDE SEQUENCE [LARGE SCALE GENOMIC DNA]</scope>
    <source>
        <strain evidence="2 3">DSM 18610</strain>
    </source>
</reference>
<evidence type="ECO:0000259" key="1">
    <source>
        <dbReference type="SMART" id="SM01321"/>
    </source>
</evidence>
<dbReference type="Proteomes" id="UP000199572">
    <property type="component" value="Unassembled WGS sequence"/>
</dbReference>
<dbReference type="OrthoDB" id="9788881at2"/>
<dbReference type="Pfam" id="PF01797">
    <property type="entry name" value="Y1_Tnp"/>
    <property type="match status" value="1"/>
</dbReference>
<dbReference type="Gene3D" id="3.30.70.1290">
    <property type="entry name" value="Transposase IS200-like"/>
    <property type="match status" value="1"/>
</dbReference>
<dbReference type="PANTHER" id="PTHR34322">
    <property type="entry name" value="TRANSPOSASE, Y1_TNP DOMAIN-CONTAINING"/>
    <property type="match status" value="1"/>
</dbReference>
<accession>A0A1H9KMF0</accession>
<dbReference type="STRING" id="390241.SAMN04488023_10363"/>
<dbReference type="AlphaFoldDB" id="A0A1H9KMF0"/>
<dbReference type="EMBL" id="FOGG01000003">
    <property type="protein sequence ID" value="SER00341.1"/>
    <property type="molecule type" value="Genomic_DNA"/>
</dbReference>
<dbReference type="GO" id="GO:0006313">
    <property type="term" value="P:DNA transposition"/>
    <property type="evidence" value="ECO:0007669"/>
    <property type="project" value="InterPro"/>
</dbReference>
<dbReference type="SUPFAM" id="SSF143422">
    <property type="entry name" value="Transposase IS200-like"/>
    <property type="match status" value="1"/>
</dbReference>
<organism evidence="2 3">
    <name type="scientific">Pedobacter rhizosphaerae</name>
    <dbReference type="NCBI Taxonomy" id="390241"/>
    <lineage>
        <taxon>Bacteria</taxon>
        <taxon>Pseudomonadati</taxon>
        <taxon>Bacteroidota</taxon>
        <taxon>Sphingobacteriia</taxon>
        <taxon>Sphingobacteriales</taxon>
        <taxon>Sphingobacteriaceae</taxon>
        <taxon>Pedobacter</taxon>
    </lineage>
</organism>
<dbReference type="PANTHER" id="PTHR34322:SF2">
    <property type="entry name" value="TRANSPOSASE IS200-LIKE DOMAIN-CONTAINING PROTEIN"/>
    <property type="match status" value="1"/>
</dbReference>
<sequence>MKIEENSFYHIFNRGNNKGLIFFEERNYAYFLNRISTYLLPHASVICYCLMPNHFHLVVKVHHKEGFEKGIKNLFISYAKSINTAYKRVGYLFQGRYKAKQIDSEAYLLRSVVYIHQNPKAAQMVSHLEEYPHSSYRYFLKEEVSIVEKESVLAWFGGLDGFVQSHL</sequence>
<name>A0A1H9KMF0_9SPHI</name>
<evidence type="ECO:0000313" key="2">
    <source>
        <dbReference type="EMBL" id="SER00341.1"/>
    </source>
</evidence>
<dbReference type="GO" id="GO:0004803">
    <property type="term" value="F:transposase activity"/>
    <property type="evidence" value="ECO:0007669"/>
    <property type="project" value="InterPro"/>
</dbReference>
<feature type="domain" description="Transposase IS200-like" evidence="1">
    <location>
        <begin position="4"/>
        <end position="118"/>
    </location>
</feature>
<keyword evidence="3" id="KW-1185">Reference proteome</keyword>
<dbReference type="InterPro" id="IPR036515">
    <property type="entry name" value="Transposase_17_sf"/>
</dbReference>
<dbReference type="SMART" id="SM01321">
    <property type="entry name" value="Y1_Tnp"/>
    <property type="match status" value="1"/>
</dbReference>
<dbReference type="InterPro" id="IPR002686">
    <property type="entry name" value="Transposase_17"/>
</dbReference>
<dbReference type="GO" id="GO:0003677">
    <property type="term" value="F:DNA binding"/>
    <property type="evidence" value="ECO:0007669"/>
    <property type="project" value="InterPro"/>
</dbReference>
<protein>
    <submittedName>
        <fullName evidence="2">REP element-mobilizing transposase RayT</fullName>
    </submittedName>
</protein>
<proteinExistence type="predicted"/>
<gene>
    <name evidence="2" type="ORF">SAMN04488023_10363</name>
</gene>
<evidence type="ECO:0000313" key="3">
    <source>
        <dbReference type="Proteomes" id="UP000199572"/>
    </source>
</evidence>
<dbReference type="RefSeq" id="WP_090881388.1">
    <property type="nucleotide sequence ID" value="NZ_FOGG01000003.1"/>
</dbReference>